<dbReference type="GO" id="GO:0043565">
    <property type="term" value="F:sequence-specific DNA binding"/>
    <property type="evidence" value="ECO:0007669"/>
    <property type="project" value="EnsemblFungi"/>
</dbReference>
<dbReference type="GO" id="GO:0000794">
    <property type="term" value="C:condensed nuclear chromosome"/>
    <property type="evidence" value="ECO:0007669"/>
    <property type="project" value="EnsemblFungi"/>
</dbReference>
<keyword evidence="10" id="KW-1185">Reference proteome</keyword>
<dbReference type="InterPro" id="IPR036388">
    <property type="entry name" value="WH-like_DNA-bd_sf"/>
</dbReference>
<evidence type="ECO:0000256" key="6">
    <source>
        <dbReference type="SAM" id="MobiDB-lite"/>
    </source>
</evidence>
<organism evidence="9 10">
    <name type="scientific">Henningerozyma blattae (strain ATCC 34711 / CBS 6284 / DSM 70876 / NBRC 10599 / NRRL Y-10934 / UCD 77-7)</name>
    <name type="common">Yeast</name>
    <name type="synonym">Tetrapisispora blattae</name>
    <dbReference type="NCBI Taxonomy" id="1071380"/>
    <lineage>
        <taxon>Eukaryota</taxon>
        <taxon>Fungi</taxon>
        <taxon>Dikarya</taxon>
        <taxon>Ascomycota</taxon>
        <taxon>Saccharomycotina</taxon>
        <taxon>Saccharomycetes</taxon>
        <taxon>Saccharomycetales</taxon>
        <taxon>Saccharomycetaceae</taxon>
        <taxon>Henningerozyma</taxon>
    </lineage>
</organism>
<feature type="domain" description="OB" evidence="7">
    <location>
        <begin position="70"/>
        <end position="148"/>
    </location>
</feature>
<evidence type="ECO:0008006" key="11">
    <source>
        <dbReference type="Google" id="ProtNLM"/>
    </source>
</evidence>
<feature type="domain" description="Replication protein A C-terminal" evidence="8">
    <location>
        <begin position="180"/>
        <end position="267"/>
    </location>
</feature>
<evidence type="ECO:0000256" key="5">
    <source>
        <dbReference type="ARBA" id="ARBA00023242"/>
    </source>
</evidence>
<dbReference type="GO" id="GO:0006265">
    <property type="term" value="P:DNA topological change"/>
    <property type="evidence" value="ECO:0007669"/>
    <property type="project" value="EnsemblFungi"/>
</dbReference>
<evidence type="ECO:0000259" key="7">
    <source>
        <dbReference type="Pfam" id="PF01336"/>
    </source>
</evidence>
<feature type="compositionally biased region" description="Polar residues" evidence="6">
    <location>
        <begin position="107"/>
        <end position="121"/>
    </location>
</feature>
<dbReference type="GO" id="GO:0006260">
    <property type="term" value="P:DNA replication"/>
    <property type="evidence" value="ECO:0007669"/>
    <property type="project" value="UniProtKB-KW"/>
</dbReference>
<dbReference type="SUPFAM" id="SSF46785">
    <property type="entry name" value="Winged helix' DNA-binding domain"/>
    <property type="match status" value="1"/>
</dbReference>
<protein>
    <recommendedName>
        <fullName evidence="11">Replication protein A C-terminal domain-containing protein</fullName>
    </recommendedName>
</protein>
<evidence type="ECO:0000313" key="9">
    <source>
        <dbReference type="EMBL" id="CCH58564.1"/>
    </source>
</evidence>
<dbReference type="OMA" id="SFGNKRY"/>
<dbReference type="GO" id="GO:0000724">
    <property type="term" value="P:double-strand break repair via homologous recombination"/>
    <property type="evidence" value="ECO:0007669"/>
    <property type="project" value="EnsemblFungi"/>
</dbReference>
<dbReference type="GO" id="GO:0000781">
    <property type="term" value="C:chromosome, telomeric region"/>
    <property type="evidence" value="ECO:0007669"/>
    <property type="project" value="EnsemblFungi"/>
</dbReference>
<dbReference type="GO" id="GO:0003697">
    <property type="term" value="F:single-stranded DNA binding"/>
    <property type="evidence" value="ECO:0007669"/>
    <property type="project" value="EnsemblFungi"/>
</dbReference>
<dbReference type="STRING" id="1071380.I2GWR2"/>
<evidence type="ECO:0000256" key="2">
    <source>
        <dbReference type="ARBA" id="ARBA00007815"/>
    </source>
</evidence>
<dbReference type="GO" id="GO:0003690">
    <property type="term" value="F:double-stranded DNA binding"/>
    <property type="evidence" value="ECO:0007669"/>
    <property type="project" value="EnsemblFungi"/>
</dbReference>
<dbReference type="Pfam" id="PF01336">
    <property type="entry name" value="tRNA_anti-codon"/>
    <property type="match status" value="1"/>
</dbReference>
<name>I2GWR2_HENB6</name>
<dbReference type="InterPro" id="IPR012340">
    <property type="entry name" value="NA-bd_OB-fold"/>
</dbReference>
<evidence type="ECO:0000256" key="4">
    <source>
        <dbReference type="ARBA" id="ARBA00023125"/>
    </source>
</evidence>
<dbReference type="GO" id="GO:0006289">
    <property type="term" value="P:nucleotide-excision repair"/>
    <property type="evidence" value="ECO:0007669"/>
    <property type="project" value="EnsemblFungi"/>
</dbReference>
<dbReference type="GO" id="GO:0007131">
    <property type="term" value="P:reciprocal meiotic recombination"/>
    <property type="evidence" value="ECO:0007669"/>
    <property type="project" value="EnsemblFungi"/>
</dbReference>
<dbReference type="PANTHER" id="PTHR13989:SF16">
    <property type="entry name" value="REPLICATION PROTEIN A2"/>
    <property type="match status" value="1"/>
</dbReference>
<comment type="subcellular location">
    <subcellularLocation>
        <location evidence="1">Nucleus</location>
    </subcellularLocation>
</comment>
<dbReference type="InterPro" id="IPR004365">
    <property type="entry name" value="NA-bd_OB_tRNA"/>
</dbReference>
<dbReference type="eggNOG" id="KOG3108">
    <property type="taxonomic scope" value="Eukaryota"/>
</dbReference>
<reference evidence="9 10" key="1">
    <citation type="journal article" date="2011" name="Proc. Natl. Acad. Sci. U.S.A.">
        <title>Evolutionary erosion of yeast sex chromosomes by mating-type switching accidents.</title>
        <authorList>
            <person name="Gordon J.L."/>
            <person name="Armisen D."/>
            <person name="Proux-Wera E."/>
            <person name="Oheigeartaigh S.S."/>
            <person name="Byrne K.P."/>
            <person name="Wolfe K.H."/>
        </authorList>
    </citation>
    <scope>NUCLEOTIDE SEQUENCE [LARGE SCALE GENOMIC DNA]</scope>
    <source>
        <strain evidence="10">ATCC 34711 / CBS 6284 / DSM 70876 / NBRC 10599 / NRRL Y-10934 / UCD 77-7</strain>
    </source>
</reference>
<accession>I2GWR2</accession>
<evidence type="ECO:0000256" key="1">
    <source>
        <dbReference type="ARBA" id="ARBA00004123"/>
    </source>
</evidence>
<keyword evidence="5" id="KW-0539">Nucleus</keyword>
<dbReference type="KEGG" id="tbl:TBLA_0A07750"/>
<dbReference type="EMBL" id="HE806316">
    <property type="protein sequence ID" value="CCH58564.1"/>
    <property type="molecule type" value="Genomic_DNA"/>
</dbReference>
<keyword evidence="4" id="KW-0238">DNA-binding</keyword>
<dbReference type="InterPro" id="IPR014892">
    <property type="entry name" value="RPA_C"/>
</dbReference>
<dbReference type="Gene3D" id="2.40.50.140">
    <property type="entry name" value="Nucleic acid-binding proteins"/>
    <property type="match status" value="1"/>
</dbReference>
<dbReference type="SUPFAM" id="SSF50249">
    <property type="entry name" value="Nucleic acid-binding proteins"/>
    <property type="match status" value="1"/>
</dbReference>
<dbReference type="GO" id="GO:0035861">
    <property type="term" value="C:site of double-strand break"/>
    <property type="evidence" value="ECO:0007669"/>
    <property type="project" value="TreeGrafter"/>
</dbReference>
<comment type="similarity">
    <text evidence="2">Belongs to the replication factor A protein 2 family.</text>
</comment>
<dbReference type="Pfam" id="PF08784">
    <property type="entry name" value="RPA_C"/>
    <property type="match status" value="1"/>
</dbReference>
<dbReference type="RefSeq" id="XP_004178083.1">
    <property type="nucleotide sequence ID" value="XM_004178035.1"/>
</dbReference>
<dbReference type="GO" id="GO:0045184">
    <property type="term" value="P:establishment of protein localization"/>
    <property type="evidence" value="ECO:0007669"/>
    <property type="project" value="EnsemblFungi"/>
</dbReference>
<dbReference type="HOGENOM" id="CLU_051033_0_0_1"/>
<dbReference type="GeneID" id="14493326"/>
<dbReference type="Proteomes" id="UP000002866">
    <property type="component" value="Chromosome 1"/>
</dbReference>
<dbReference type="InterPro" id="IPR036390">
    <property type="entry name" value="WH_DNA-bd_sf"/>
</dbReference>
<dbReference type="InParanoid" id="I2GWR2"/>
<dbReference type="GO" id="GO:0030491">
    <property type="term" value="P:heteroduplex formation"/>
    <property type="evidence" value="ECO:0007669"/>
    <property type="project" value="EnsemblFungi"/>
</dbReference>
<feature type="region of interest" description="Disordered" evidence="6">
    <location>
        <begin position="1"/>
        <end position="37"/>
    </location>
</feature>
<dbReference type="CDD" id="cd04478">
    <property type="entry name" value="RPA2_DBD_D"/>
    <property type="match status" value="1"/>
</dbReference>
<dbReference type="Gene3D" id="1.10.10.10">
    <property type="entry name" value="Winged helix-like DNA-binding domain superfamily/Winged helix DNA-binding domain"/>
    <property type="match status" value="1"/>
</dbReference>
<sequence length="272" mass="29972">MATFTPYTDYSSTTGGGFDSSDKIHSSDGSEAINRNNSLTPVTIKQITESKQLVQDGPFVIHNQELNHISFVGVVRNITDHTSNIFLTIEDGTGQIDVRKWSDDSNDISTSQDDSEKAGNSQIAQQYKVGSYVKVHGALKEFGGKKNVQYAVIRTVDSFNEVITHHLEVIKCHAIAMGKMQNPSGEAVKDTQEEGKSLFVSENSNSGDTAQEVLAFCRKKCEGQDANQFAVPTALIAQSLNISEDQARRCCTQLIEQGYIYPTFDDDHYFAL</sequence>
<dbReference type="GO" id="GO:0005662">
    <property type="term" value="C:DNA replication factor A complex"/>
    <property type="evidence" value="ECO:0007669"/>
    <property type="project" value="EnsemblFungi"/>
</dbReference>
<evidence type="ECO:0000256" key="3">
    <source>
        <dbReference type="ARBA" id="ARBA00022705"/>
    </source>
</evidence>
<evidence type="ECO:0000313" key="10">
    <source>
        <dbReference type="Proteomes" id="UP000002866"/>
    </source>
</evidence>
<dbReference type="OrthoDB" id="25571at2759"/>
<dbReference type="AlphaFoldDB" id="I2GWR2"/>
<dbReference type="InterPro" id="IPR014646">
    <property type="entry name" value="Rfa2/RPA32"/>
</dbReference>
<proteinExistence type="inferred from homology"/>
<dbReference type="GO" id="GO:0000722">
    <property type="term" value="P:telomere maintenance via recombination"/>
    <property type="evidence" value="ECO:0007669"/>
    <property type="project" value="EnsemblFungi"/>
</dbReference>
<dbReference type="FunCoup" id="I2GWR2">
    <property type="interactions" value="954"/>
</dbReference>
<dbReference type="PIRSF" id="PIRSF036949">
    <property type="entry name" value="RPA32"/>
    <property type="match status" value="1"/>
</dbReference>
<gene>
    <name evidence="9" type="primary">TBLA0A07750</name>
    <name evidence="9" type="ORF">TBLA_0A07750</name>
</gene>
<dbReference type="GO" id="GO:0016567">
    <property type="term" value="P:protein ubiquitination"/>
    <property type="evidence" value="ECO:0007669"/>
    <property type="project" value="EnsemblFungi"/>
</dbReference>
<feature type="region of interest" description="Disordered" evidence="6">
    <location>
        <begin position="98"/>
        <end position="121"/>
    </location>
</feature>
<evidence type="ECO:0000259" key="8">
    <source>
        <dbReference type="Pfam" id="PF08784"/>
    </source>
</evidence>
<dbReference type="InterPro" id="IPR040260">
    <property type="entry name" value="RFA2-like"/>
</dbReference>
<dbReference type="GO" id="GO:0007004">
    <property type="term" value="P:telomere maintenance via telomerase"/>
    <property type="evidence" value="ECO:0007669"/>
    <property type="project" value="EnsemblFungi"/>
</dbReference>
<keyword evidence="3" id="KW-0235">DNA replication</keyword>
<dbReference type="PANTHER" id="PTHR13989">
    <property type="entry name" value="REPLICATION PROTEIN A-RELATED"/>
    <property type="match status" value="1"/>
</dbReference>